<evidence type="ECO:0000313" key="3">
    <source>
        <dbReference type="Proteomes" id="UP000635606"/>
    </source>
</evidence>
<evidence type="ECO:0000256" key="1">
    <source>
        <dbReference type="SAM" id="MobiDB-lite"/>
    </source>
</evidence>
<dbReference type="AlphaFoldDB" id="A0A8J4A5U4"/>
<dbReference type="RefSeq" id="WP_203934865.1">
    <property type="nucleotide sequence ID" value="NZ_BOPH01000149.1"/>
</dbReference>
<evidence type="ECO:0000313" key="2">
    <source>
        <dbReference type="EMBL" id="GIJ75082.1"/>
    </source>
</evidence>
<sequence>MTTEQGQKAADAGRIEYRCELRGRTRRTEVEAEADGILTPRDTQQIEAVDAYPAAREPAAKVAKEAWTVNEATLKDLRCGIDRDLQRKVRRVWKALRKEIEKASPPPGCQRPPCNADESIGDETLAALAGRVAWMRYEATALDTYFETLVDEQTALTERVTAVKSDADALADEVKNATPDADLVPFYARARVLRWRLQPEQLWRGFTVTSYLDCLDGTMDCMRREWRAVTVLSGAIAERECVATSRTEKAAKLQAGAVDELLKRYLATPAVQNTTGDDPQVGEGPAGDGQAAARPADDANRL</sequence>
<comment type="caution">
    <text evidence="2">The sequence shown here is derived from an EMBL/GenBank/DDBJ whole genome shotgun (WGS) entry which is preliminary data.</text>
</comment>
<proteinExistence type="predicted"/>
<feature type="region of interest" description="Disordered" evidence="1">
    <location>
        <begin position="269"/>
        <end position="302"/>
    </location>
</feature>
<reference evidence="2" key="1">
    <citation type="submission" date="2021-01" db="EMBL/GenBank/DDBJ databases">
        <title>Whole genome shotgun sequence of Virgisporangium ochraceum NBRC 16418.</title>
        <authorList>
            <person name="Komaki H."/>
            <person name="Tamura T."/>
        </authorList>
    </citation>
    <scope>NUCLEOTIDE SEQUENCE</scope>
    <source>
        <strain evidence="2">NBRC 16418</strain>
    </source>
</reference>
<accession>A0A8J4A5U4</accession>
<dbReference type="EMBL" id="BOPH01000149">
    <property type="protein sequence ID" value="GIJ75082.1"/>
    <property type="molecule type" value="Genomic_DNA"/>
</dbReference>
<gene>
    <name evidence="2" type="ORF">Voc01_099990</name>
</gene>
<organism evidence="2 3">
    <name type="scientific">Virgisporangium ochraceum</name>
    <dbReference type="NCBI Taxonomy" id="65505"/>
    <lineage>
        <taxon>Bacteria</taxon>
        <taxon>Bacillati</taxon>
        <taxon>Actinomycetota</taxon>
        <taxon>Actinomycetes</taxon>
        <taxon>Micromonosporales</taxon>
        <taxon>Micromonosporaceae</taxon>
        <taxon>Virgisporangium</taxon>
    </lineage>
</organism>
<protein>
    <submittedName>
        <fullName evidence="2">Uncharacterized protein</fullName>
    </submittedName>
</protein>
<name>A0A8J4A5U4_9ACTN</name>
<dbReference type="Proteomes" id="UP000635606">
    <property type="component" value="Unassembled WGS sequence"/>
</dbReference>
<keyword evidence="3" id="KW-1185">Reference proteome</keyword>